<evidence type="ECO:0000259" key="7">
    <source>
        <dbReference type="Pfam" id="PF25944"/>
    </source>
</evidence>
<comment type="caution">
    <text evidence="9">The sequence shown here is derived from an EMBL/GenBank/DDBJ whole genome shotgun (WGS) entry which is preliminary data.</text>
</comment>
<dbReference type="PANTHER" id="PTHR30158:SF3">
    <property type="entry name" value="MULTIDRUG EFFLUX PUMP SUBUNIT ACRA-RELATED"/>
    <property type="match status" value="1"/>
</dbReference>
<evidence type="ECO:0000256" key="4">
    <source>
        <dbReference type="SAM" id="SignalP"/>
    </source>
</evidence>
<feature type="domain" description="Multidrug resistance protein MdtA-like C-terminal permuted SH3" evidence="8">
    <location>
        <begin position="303"/>
        <end position="363"/>
    </location>
</feature>
<sequence length="398" mass="41864">MRMLTYRPVIHLILLPAMLSMVTACAGGDEGGKGKKGPPEVGYVVVQPQSVPVQTELGGRVVAFATSEVRPQITGVIRQRYFTEGSYVRAGQPLFEIDPSLYRAAVNQASADLSSAQASANAATAKANRYRPLAEMEAIAKQDYTDANAQAQVARAAVAQRRAALETANINLRFTTVPAPISGRIGRSLFTKGALVNAGQADPLAVIQSADPVYVDMQQSSADLTRLRRSFASGGLASSGTSVRIKLEDGSDYGPTGRVEFSEVTVDQATGSVTLRARFPNPEGLLLPGMFVTAFFDQAINPNAFLIPQAALQRDFDGSAFVYLASKDGKALRRKIVAQGTSGANWIVTSGLNAGDRVITQGTNGLTHGVAVKPVPASTPQKTDASAKNAKPAVKTGG</sequence>
<dbReference type="PANTHER" id="PTHR30158">
    <property type="entry name" value="ACRA/E-RELATED COMPONENT OF DRUG EFFLUX TRANSPORTER"/>
    <property type="match status" value="1"/>
</dbReference>
<comment type="similarity">
    <text evidence="2">Belongs to the membrane fusion protein (MFP) (TC 8.A.1) family.</text>
</comment>
<dbReference type="Gene3D" id="2.40.50.100">
    <property type="match status" value="1"/>
</dbReference>
<evidence type="ECO:0000259" key="5">
    <source>
        <dbReference type="Pfam" id="PF25876"/>
    </source>
</evidence>
<dbReference type="InterPro" id="IPR058626">
    <property type="entry name" value="MdtA-like_b-barrel"/>
</dbReference>
<dbReference type="InterPro" id="IPR006143">
    <property type="entry name" value="RND_pump_MFP"/>
</dbReference>
<dbReference type="AlphaFoldDB" id="U2Y3Z2"/>
<name>U2Y3Z2_9SPHN</name>
<feature type="domain" description="Multidrug resistance protein MdtA-like beta-barrel" evidence="7">
    <location>
        <begin position="212"/>
        <end position="296"/>
    </location>
</feature>
<evidence type="ECO:0000259" key="6">
    <source>
        <dbReference type="Pfam" id="PF25917"/>
    </source>
</evidence>
<gene>
    <name evidence="9" type="ORF">NT2_01_05200</name>
</gene>
<dbReference type="Pfam" id="PF25944">
    <property type="entry name" value="Beta-barrel_RND"/>
    <property type="match status" value="1"/>
</dbReference>
<dbReference type="NCBIfam" id="TIGR01730">
    <property type="entry name" value="RND_mfp"/>
    <property type="match status" value="1"/>
</dbReference>
<dbReference type="Pfam" id="PF25917">
    <property type="entry name" value="BSH_RND"/>
    <property type="match status" value="1"/>
</dbReference>
<proteinExistence type="inferred from homology"/>
<dbReference type="Gene3D" id="2.40.30.170">
    <property type="match status" value="1"/>
</dbReference>
<dbReference type="Pfam" id="PF25967">
    <property type="entry name" value="RND-MFP_C"/>
    <property type="match status" value="1"/>
</dbReference>
<dbReference type="Proteomes" id="UP000016568">
    <property type="component" value="Unassembled WGS sequence"/>
</dbReference>
<dbReference type="PROSITE" id="PS51257">
    <property type="entry name" value="PROKAR_LIPOPROTEIN"/>
    <property type="match status" value="1"/>
</dbReference>
<reference evidence="9 10" key="1">
    <citation type="submission" date="2013-09" db="EMBL/GenBank/DDBJ databases">
        <title>Whole genome shotgun sequence of Novosphingobium tardaugens NBRC 16725.</title>
        <authorList>
            <person name="Isaki S."/>
            <person name="Hosoyama A."/>
            <person name="Tsuchikane K."/>
            <person name="Katsumata H."/>
            <person name="Ando Y."/>
            <person name="Yamazaki S."/>
            <person name="Fujita N."/>
        </authorList>
    </citation>
    <scope>NUCLEOTIDE SEQUENCE [LARGE SCALE GENOMIC DNA]</scope>
    <source>
        <strain evidence="9 10">NBRC 16725</strain>
    </source>
</reference>
<comment type="subcellular location">
    <subcellularLocation>
        <location evidence="1">Cell envelope</location>
    </subcellularLocation>
</comment>
<accession>U2Y3Z2</accession>
<keyword evidence="4" id="KW-0732">Signal</keyword>
<dbReference type="SUPFAM" id="SSF111369">
    <property type="entry name" value="HlyD-like secretion proteins"/>
    <property type="match status" value="1"/>
</dbReference>
<dbReference type="InterPro" id="IPR058625">
    <property type="entry name" value="MdtA-like_BSH"/>
</dbReference>
<dbReference type="GO" id="GO:0005886">
    <property type="term" value="C:plasma membrane"/>
    <property type="evidence" value="ECO:0007669"/>
    <property type="project" value="UniProtKB-SubCell"/>
</dbReference>
<dbReference type="Pfam" id="PF25876">
    <property type="entry name" value="HH_MFP_RND"/>
    <property type="match status" value="1"/>
</dbReference>
<feature type="signal peptide" evidence="4">
    <location>
        <begin position="1"/>
        <end position="26"/>
    </location>
</feature>
<dbReference type="GO" id="GO:0022857">
    <property type="term" value="F:transmembrane transporter activity"/>
    <property type="evidence" value="ECO:0007669"/>
    <property type="project" value="InterPro"/>
</dbReference>
<keyword evidence="10" id="KW-1185">Reference proteome</keyword>
<organism evidence="9 10">
    <name type="scientific">Caenibius tardaugens NBRC 16725</name>
    <dbReference type="NCBI Taxonomy" id="1219035"/>
    <lineage>
        <taxon>Bacteria</taxon>
        <taxon>Pseudomonadati</taxon>
        <taxon>Pseudomonadota</taxon>
        <taxon>Alphaproteobacteria</taxon>
        <taxon>Sphingomonadales</taxon>
        <taxon>Erythrobacteraceae</taxon>
        <taxon>Caenibius</taxon>
    </lineage>
</organism>
<evidence type="ECO:0000256" key="1">
    <source>
        <dbReference type="ARBA" id="ARBA00004196"/>
    </source>
</evidence>
<dbReference type="InterPro" id="IPR058627">
    <property type="entry name" value="MdtA-like_C"/>
</dbReference>
<dbReference type="GO" id="GO:0046677">
    <property type="term" value="P:response to antibiotic"/>
    <property type="evidence" value="ECO:0007669"/>
    <property type="project" value="TreeGrafter"/>
</dbReference>
<protein>
    <submittedName>
        <fullName evidence="9">Putative efflux pump periplasmic linker protein</fullName>
    </submittedName>
</protein>
<feature type="chain" id="PRO_5004637322" evidence="4">
    <location>
        <begin position="27"/>
        <end position="398"/>
    </location>
</feature>
<dbReference type="Gene3D" id="2.40.420.20">
    <property type="match status" value="1"/>
</dbReference>
<evidence type="ECO:0000256" key="2">
    <source>
        <dbReference type="ARBA" id="ARBA00009477"/>
    </source>
</evidence>
<feature type="region of interest" description="Disordered" evidence="3">
    <location>
        <begin position="375"/>
        <end position="398"/>
    </location>
</feature>
<feature type="domain" description="Multidrug resistance protein MdtA-like barrel-sandwich hybrid" evidence="6">
    <location>
        <begin position="66"/>
        <end position="208"/>
    </location>
</feature>
<evidence type="ECO:0000259" key="8">
    <source>
        <dbReference type="Pfam" id="PF25967"/>
    </source>
</evidence>
<dbReference type="Gene3D" id="1.10.287.470">
    <property type="entry name" value="Helix hairpin bin"/>
    <property type="match status" value="1"/>
</dbReference>
<evidence type="ECO:0000313" key="10">
    <source>
        <dbReference type="Proteomes" id="UP000016568"/>
    </source>
</evidence>
<feature type="domain" description="Multidrug resistance protein MdtA-like alpha-helical hairpin" evidence="5">
    <location>
        <begin position="106"/>
        <end position="175"/>
    </location>
</feature>
<dbReference type="InterPro" id="IPR058624">
    <property type="entry name" value="MdtA-like_HH"/>
</dbReference>
<dbReference type="eggNOG" id="COG0845">
    <property type="taxonomic scope" value="Bacteria"/>
</dbReference>
<evidence type="ECO:0000313" key="9">
    <source>
        <dbReference type="EMBL" id="GAD47746.1"/>
    </source>
</evidence>
<evidence type="ECO:0000256" key="3">
    <source>
        <dbReference type="SAM" id="MobiDB-lite"/>
    </source>
</evidence>
<dbReference type="EMBL" id="BASZ01000001">
    <property type="protein sequence ID" value="GAD47746.1"/>
    <property type="molecule type" value="Genomic_DNA"/>
</dbReference>